<dbReference type="Proteomes" id="UP001152519">
    <property type="component" value="Unassembled WGS sequence"/>
</dbReference>
<reference evidence="2" key="1">
    <citation type="submission" date="2021-05" db="EMBL/GenBank/DDBJ databases">
        <authorList>
            <person name="Arsene-Ploetze F."/>
        </authorList>
    </citation>
    <scope>NUCLEOTIDE SEQUENCE</scope>
    <source>
        <strain evidence="2">DSM 42138</strain>
    </source>
</reference>
<feature type="region of interest" description="Disordered" evidence="1">
    <location>
        <begin position="1"/>
        <end position="27"/>
    </location>
</feature>
<keyword evidence="3" id="KW-1185">Reference proteome</keyword>
<dbReference type="AlphaFoldDB" id="A0A9W4GTN3"/>
<feature type="compositionally biased region" description="Basic and acidic residues" evidence="1">
    <location>
        <begin position="175"/>
        <end position="185"/>
    </location>
</feature>
<evidence type="ECO:0000313" key="3">
    <source>
        <dbReference type="Proteomes" id="UP001152519"/>
    </source>
</evidence>
<name>A0A9W4GTN3_9ACTN</name>
<protein>
    <submittedName>
        <fullName evidence="2">Uncharacterized protein</fullName>
    </submittedName>
</protein>
<dbReference type="EMBL" id="CAJSLV010000076">
    <property type="protein sequence ID" value="CAG6396699.1"/>
    <property type="molecule type" value="Genomic_DNA"/>
</dbReference>
<feature type="compositionally biased region" description="Gly residues" evidence="1">
    <location>
        <begin position="194"/>
        <end position="211"/>
    </location>
</feature>
<accession>A0A9W4GTN3</accession>
<feature type="region of interest" description="Disordered" evidence="1">
    <location>
        <begin position="171"/>
        <end position="211"/>
    </location>
</feature>
<feature type="region of interest" description="Disordered" evidence="1">
    <location>
        <begin position="71"/>
        <end position="148"/>
    </location>
</feature>
<evidence type="ECO:0000256" key="1">
    <source>
        <dbReference type="SAM" id="MobiDB-lite"/>
    </source>
</evidence>
<sequence>MLPVLHRQPGADLCDLPARDRDRPNQAPRVGRVIDHATLSLNSAVVAREFDQSHHWRDSCAITSALTRALRKDVGRKPSRGPSATEATRGNAHERHITGLGALGHRRPGRARGLCRRVPQPPSDHGQERPRRLVGAQRGAPPPQGGDLRQRVVRAAVLLRRGGRRTVLPRPCRLRSGEPEPDRRLGVPGAVRPGRGGDVLLGAGRQGGQPR</sequence>
<proteinExistence type="predicted"/>
<gene>
    <name evidence="2" type="ORF">SCOCK_450014</name>
</gene>
<feature type="compositionally biased region" description="Basic residues" evidence="1">
    <location>
        <begin position="104"/>
        <end position="115"/>
    </location>
</feature>
<evidence type="ECO:0000313" key="2">
    <source>
        <dbReference type="EMBL" id="CAG6396699.1"/>
    </source>
</evidence>
<comment type="caution">
    <text evidence="2">The sequence shown here is derived from an EMBL/GenBank/DDBJ whole genome shotgun (WGS) entry which is preliminary data.</text>
</comment>
<organism evidence="2 3">
    <name type="scientific">Actinacidiphila cocklensis</name>
    <dbReference type="NCBI Taxonomy" id="887465"/>
    <lineage>
        <taxon>Bacteria</taxon>
        <taxon>Bacillati</taxon>
        <taxon>Actinomycetota</taxon>
        <taxon>Actinomycetes</taxon>
        <taxon>Kitasatosporales</taxon>
        <taxon>Streptomycetaceae</taxon>
        <taxon>Actinacidiphila</taxon>
    </lineage>
</organism>